<dbReference type="GO" id="GO:0007018">
    <property type="term" value="P:microtubule-based movement"/>
    <property type="evidence" value="ECO:0007669"/>
    <property type="project" value="InterPro"/>
</dbReference>
<feature type="compositionally biased region" description="Low complexity" evidence="6">
    <location>
        <begin position="1756"/>
        <end position="1766"/>
    </location>
</feature>
<comment type="subcellular location">
    <subcellularLocation>
        <location evidence="1">Cytoplasm</location>
        <location evidence="1">Cytoskeleton</location>
    </subcellularLocation>
</comment>
<feature type="compositionally biased region" description="Basic and acidic residues" evidence="6">
    <location>
        <begin position="653"/>
        <end position="662"/>
    </location>
</feature>
<evidence type="ECO:0000256" key="6">
    <source>
        <dbReference type="SAM" id="MobiDB-lite"/>
    </source>
</evidence>
<evidence type="ECO:0000313" key="8">
    <source>
        <dbReference type="EMBL" id="KAF8568038.1"/>
    </source>
</evidence>
<accession>A0A8T0DM11</accession>
<name>A0A8T0DM11_9TREM</name>
<feature type="region of interest" description="Disordered" evidence="6">
    <location>
        <begin position="1"/>
        <end position="29"/>
    </location>
</feature>
<evidence type="ECO:0000256" key="3">
    <source>
        <dbReference type="ARBA" id="ARBA00022840"/>
    </source>
</evidence>
<feature type="compositionally biased region" description="Basic and acidic residues" evidence="6">
    <location>
        <begin position="674"/>
        <end position="685"/>
    </location>
</feature>
<feature type="compositionally biased region" description="Basic and acidic residues" evidence="6">
    <location>
        <begin position="1094"/>
        <end position="1107"/>
    </location>
</feature>
<feature type="region of interest" description="Disordered" evidence="6">
    <location>
        <begin position="641"/>
        <end position="685"/>
    </location>
</feature>
<keyword evidence="3" id="KW-0067">ATP-binding</keyword>
<keyword evidence="4" id="KW-0963">Cytoplasm</keyword>
<protein>
    <recommendedName>
        <fullName evidence="7">Kinesin motor domain-containing protein</fullName>
    </recommendedName>
</protein>
<feature type="compositionally biased region" description="Polar residues" evidence="6">
    <location>
        <begin position="1"/>
        <end position="19"/>
    </location>
</feature>
<feature type="compositionally biased region" description="Basic and acidic residues" evidence="6">
    <location>
        <begin position="1647"/>
        <end position="1679"/>
    </location>
</feature>
<sequence>MQSSELTPGSEEVTITENPSGVARTVSEQDATFDLNKPFDETSKLSPVDISTAASFFTKAGKKLATASTMKKRRKSEQLDENLTCGVASVEHYKQTYEVESQLLTTAFSQAIQHNTPPLPTALTQPSRFRPVQDTPDNTSKIKILCYLLPGNRSQSENTASYLTVDKHRKQISLVHPNAVTDLSTNQRRIGLGAPKLFAFDELFTETDSMTDLCVSALTSILQAVVNGSDGCLTSLRSGQSSQSVAMVGDDKTPNGLGLIPCAISWLFRLISEHKERTGARFSVRVSAVEVWGTNEMLRDLLSSCSQSVDAASASAPGVFLREDPISGIQLENQSELRAPSAEKAAFYLDSALTARKRWEKEETMADTPQSFTNMSHLFFTLHIYQYRVERCGAGSGVAGGRSRLHLIDLACGKNDSDRISPTNSNVHSPEDQPSDSTALTTSSITSVILSLMRGERHIPHQNSRLARLLREAMGSNACHNCILLEVLPAAVHYNKNLHLLQFCNKVMRHRKRWLQSRDMTAGRGCSASVLLAKIAPSSTANTSSEDSSSCDSFGLRRANRMRVQMNLRTPAGSRTAFGRNMQLKNRMHGHHRAHSSERDYTSSSEQSCDTVIYVGRRGYRGQQITTDVPRRCTQQTQILIKPADETQSDTGEAEKRMKQEEINSDTSSITTPKHAEKEDTDQTHTKEFGEHRAVHLRDGKRIMPRTNMHVWPRAVVKNAIETLSTQKEQWVDGPKSNFSAKTPPRIETLQTSMTEKQAVKTTMTDKEIQSITNLTAPLSETWTANIVTMSSMQQPDTAPTTTLPTCLKVEDQEKYAGNTHDWESFSDKRACHKLSVHQTVERTEPSAEFGKLAEAIQIVDESSCQASKMDGGMLTNNTPLFRKFTVDNPPMLSNQTRSNFARIAEWVKSVSVETCESLACRPKTYEAGTNSSRPSKSFSILPGEQSLIRGLTTVTASRTFAYRFTENIPVTRLSAERHSSILYEPKNVCPSKSIQTGENQLTQGYTYEVSRKFESVRSRRGRSVPPSTLICERQQIEMENCATCVDQLEPPSLSVVISNQLPISLADLTLGASKDNVDIIPLRRPDGASNPHLHQEQHEADNFKKQENRPTFHASFQINEHYQTDKRQHRKCTSFWNHLTRTPTRNVCKSSDHDSQVEQDPTAQTVSLFCAKRPTWQHETEPSQPLKSFGDLKSKSTLDSGVVAAQRLRQRSYSFCSVADGGQLTELDRVFNGPEMPEGNRDQMKSTTNNKQRIVEDITSKDQTEHKTKTPKGRLNFWNSPLFGKRKQLRQDKETKSFKCINGLSGNEKPKTKYSPPKINKAIPQLAVLQTLNSGFTWHMQPDPCMHQFPLTKFTVQNRTIPDPESEATSRMDTVGQETVCLRQGSPGGQNLDTKVREKLRLPGSCSVPSSYISDTGQKNVTVHSSSGHGSECSSFLPQESLNDLFPTRIGCSCRHHQRQSQHSQNHQHRHHSRAGQRDIKYSPCGRRSTNFKTHLLLNKRWDHSDDSHKFQQYPDNTERPSDCFRNHSNPNFANVLRVNRGTTTVGLEPAPFGSVDESFHQDDPNTSLLCPSKFCQTIVLDSKSLKPSVVGHGLTGKRKGGGHTSSGYESILRDSEASSHADSTSGSSFSGMGETAGPAVSVSLSEDKIHEHDSRRRSTHEPSDRHTMISNSDGKDFEQCTLVQSGNERTLQESSKPVLDKRNVDYMETCRKLHHQAPQTDLNMDVVSVVSCKTTTDMQQSVRAEKSTIALGNSLSASSSSSTSRRSRSAPPCSEDTSEETSSSPLSVRYIPPRDTEVRICAQLSTVETVGSPTHCSQVVKEDDRVGIVELMDSFLLFALKT</sequence>
<dbReference type="SUPFAM" id="SSF52540">
    <property type="entry name" value="P-loop containing nucleoside triphosphate hydrolases"/>
    <property type="match status" value="1"/>
</dbReference>
<gene>
    <name evidence="8" type="ORF">P879_04544</name>
</gene>
<dbReference type="GO" id="GO:0003777">
    <property type="term" value="F:microtubule motor activity"/>
    <property type="evidence" value="ECO:0007669"/>
    <property type="project" value="InterPro"/>
</dbReference>
<organism evidence="8 9">
    <name type="scientific">Paragonimus westermani</name>
    <dbReference type="NCBI Taxonomy" id="34504"/>
    <lineage>
        <taxon>Eukaryota</taxon>
        <taxon>Metazoa</taxon>
        <taxon>Spiralia</taxon>
        <taxon>Lophotrochozoa</taxon>
        <taxon>Platyhelminthes</taxon>
        <taxon>Trematoda</taxon>
        <taxon>Digenea</taxon>
        <taxon>Plagiorchiida</taxon>
        <taxon>Troglotremata</taxon>
        <taxon>Troglotrematidae</taxon>
        <taxon>Paragonimus</taxon>
    </lineage>
</organism>
<evidence type="ECO:0000256" key="4">
    <source>
        <dbReference type="ARBA" id="ARBA00023212"/>
    </source>
</evidence>
<dbReference type="SMART" id="SM00129">
    <property type="entry name" value="KISc"/>
    <property type="match status" value="1"/>
</dbReference>
<dbReference type="EMBL" id="JTDF01003152">
    <property type="protein sequence ID" value="KAF8568038.1"/>
    <property type="molecule type" value="Genomic_DNA"/>
</dbReference>
<dbReference type="InterPro" id="IPR027640">
    <property type="entry name" value="Kinesin-like_fam"/>
</dbReference>
<evidence type="ECO:0000256" key="2">
    <source>
        <dbReference type="ARBA" id="ARBA00022741"/>
    </source>
</evidence>
<evidence type="ECO:0000256" key="1">
    <source>
        <dbReference type="ARBA" id="ARBA00004245"/>
    </source>
</evidence>
<dbReference type="OrthoDB" id="8862460at2759"/>
<comment type="caution">
    <text evidence="5">Lacks conserved residue(s) required for the propagation of feature annotation.</text>
</comment>
<dbReference type="InterPro" id="IPR027417">
    <property type="entry name" value="P-loop_NTPase"/>
</dbReference>
<dbReference type="PANTHER" id="PTHR21608:SF7">
    <property type="entry name" value="KINESIN-LIKE PROTEIN CG14535"/>
    <property type="match status" value="1"/>
</dbReference>
<evidence type="ECO:0000259" key="7">
    <source>
        <dbReference type="PROSITE" id="PS50067"/>
    </source>
</evidence>
<proteinExistence type="inferred from homology"/>
<dbReference type="PROSITE" id="PS50067">
    <property type="entry name" value="KINESIN_MOTOR_2"/>
    <property type="match status" value="1"/>
</dbReference>
<feature type="region of interest" description="Disordered" evidence="6">
    <location>
        <begin position="1458"/>
        <end position="1486"/>
    </location>
</feature>
<feature type="domain" description="Kinesin motor" evidence="7">
    <location>
        <begin position="141"/>
        <end position="510"/>
    </location>
</feature>
<dbReference type="PANTHER" id="PTHR21608">
    <property type="entry name" value="KINESIN-LIKE PROTEIN CG14535"/>
    <property type="match status" value="1"/>
</dbReference>
<feature type="region of interest" description="Disordered" evidence="6">
    <location>
        <begin position="587"/>
        <end position="607"/>
    </location>
</feature>
<feature type="region of interest" description="Disordered" evidence="6">
    <location>
        <begin position="419"/>
        <end position="440"/>
    </location>
</feature>
<feature type="compositionally biased region" description="Low complexity" evidence="6">
    <location>
        <begin position="1622"/>
        <end position="1633"/>
    </location>
</feature>
<dbReference type="GO" id="GO:0008017">
    <property type="term" value="F:microtubule binding"/>
    <property type="evidence" value="ECO:0007669"/>
    <property type="project" value="InterPro"/>
</dbReference>
<dbReference type="Gene3D" id="3.40.850.10">
    <property type="entry name" value="Kinesin motor domain"/>
    <property type="match status" value="1"/>
</dbReference>
<feature type="region of interest" description="Disordered" evidence="6">
    <location>
        <begin position="1745"/>
        <end position="1791"/>
    </location>
</feature>
<dbReference type="InterPro" id="IPR001752">
    <property type="entry name" value="Kinesin_motor_dom"/>
</dbReference>
<dbReference type="GO" id="GO:0005524">
    <property type="term" value="F:ATP binding"/>
    <property type="evidence" value="ECO:0007669"/>
    <property type="project" value="UniProtKB-KW"/>
</dbReference>
<comment type="caution">
    <text evidence="8">The sequence shown here is derived from an EMBL/GenBank/DDBJ whole genome shotgun (WGS) entry which is preliminary data.</text>
</comment>
<dbReference type="Pfam" id="PF00225">
    <property type="entry name" value="Kinesin"/>
    <property type="match status" value="1"/>
</dbReference>
<keyword evidence="4" id="KW-0206">Cytoskeleton</keyword>
<evidence type="ECO:0000256" key="5">
    <source>
        <dbReference type="PROSITE-ProRule" id="PRU00283"/>
    </source>
</evidence>
<dbReference type="InterPro" id="IPR036961">
    <property type="entry name" value="Kinesin_motor_dom_sf"/>
</dbReference>
<feature type="region of interest" description="Disordered" evidence="6">
    <location>
        <begin position="1593"/>
        <end position="1679"/>
    </location>
</feature>
<keyword evidence="9" id="KW-1185">Reference proteome</keyword>
<keyword evidence="2" id="KW-0547">Nucleotide-binding</keyword>
<feature type="compositionally biased region" description="Basic residues" evidence="6">
    <location>
        <begin position="1458"/>
        <end position="1476"/>
    </location>
</feature>
<dbReference type="GO" id="GO:0005856">
    <property type="term" value="C:cytoskeleton"/>
    <property type="evidence" value="ECO:0007669"/>
    <property type="project" value="UniProtKB-SubCell"/>
</dbReference>
<feature type="region of interest" description="Disordered" evidence="6">
    <location>
        <begin position="1087"/>
        <end position="1107"/>
    </location>
</feature>
<comment type="similarity">
    <text evidence="5">Belongs to the TRAFAC class myosin-kinesin ATPase superfamily. Kinesin family.</text>
</comment>
<dbReference type="Proteomes" id="UP000699462">
    <property type="component" value="Unassembled WGS sequence"/>
</dbReference>
<reference evidence="8 9" key="1">
    <citation type="submission" date="2019-07" db="EMBL/GenBank/DDBJ databases">
        <title>Annotation for the trematode Paragonimus westermani.</title>
        <authorList>
            <person name="Choi Y.-J."/>
        </authorList>
    </citation>
    <scope>NUCLEOTIDE SEQUENCE [LARGE SCALE GENOMIC DNA]</scope>
    <source>
        <strain evidence="8">180907_Pwestermani</strain>
    </source>
</reference>
<evidence type="ECO:0000313" key="9">
    <source>
        <dbReference type="Proteomes" id="UP000699462"/>
    </source>
</evidence>